<feature type="transmembrane region" description="Helical" evidence="8">
    <location>
        <begin position="814"/>
        <end position="834"/>
    </location>
</feature>
<feature type="compositionally biased region" description="Basic and acidic residues" evidence="7">
    <location>
        <begin position="310"/>
        <end position="322"/>
    </location>
</feature>
<evidence type="ECO:0000256" key="4">
    <source>
        <dbReference type="ARBA" id="ARBA00022824"/>
    </source>
</evidence>
<name>A0A210PYC5_MIZYE</name>
<organism evidence="10 11">
    <name type="scientific">Mizuhopecten yessoensis</name>
    <name type="common">Japanese scallop</name>
    <name type="synonym">Patinopecten yessoensis</name>
    <dbReference type="NCBI Taxonomy" id="6573"/>
    <lineage>
        <taxon>Eukaryota</taxon>
        <taxon>Metazoa</taxon>
        <taxon>Spiralia</taxon>
        <taxon>Lophotrochozoa</taxon>
        <taxon>Mollusca</taxon>
        <taxon>Bivalvia</taxon>
        <taxon>Autobranchia</taxon>
        <taxon>Pteriomorphia</taxon>
        <taxon>Pectinida</taxon>
        <taxon>Pectinoidea</taxon>
        <taxon>Pectinidae</taxon>
        <taxon>Mizuhopecten</taxon>
    </lineage>
</organism>
<keyword evidence="3 8" id="KW-0812">Transmembrane</keyword>
<feature type="compositionally biased region" description="Polar residues" evidence="7">
    <location>
        <begin position="323"/>
        <end position="336"/>
    </location>
</feature>
<keyword evidence="4" id="KW-0256">Endoplasmic reticulum</keyword>
<evidence type="ECO:0000313" key="10">
    <source>
        <dbReference type="EMBL" id="OWF41486.1"/>
    </source>
</evidence>
<dbReference type="InterPro" id="IPR022764">
    <property type="entry name" value="Peptidase_S54_rhomboid_dom"/>
</dbReference>
<feature type="compositionally biased region" description="Polar residues" evidence="7">
    <location>
        <begin position="235"/>
        <end position="248"/>
    </location>
</feature>
<dbReference type="GO" id="GO:0005789">
    <property type="term" value="C:endoplasmic reticulum membrane"/>
    <property type="evidence" value="ECO:0007669"/>
    <property type="project" value="UniProtKB-SubCell"/>
</dbReference>
<dbReference type="InterPro" id="IPR035952">
    <property type="entry name" value="Rhomboid-like_sf"/>
</dbReference>
<feature type="compositionally biased region" description="Basic and acidic residues" evidence="7">
    <location>
        <begin position="377"/>
        <end position="413"/>
    </location>
</feature>
<accession>A0A210PYC5</accession>
<evidence type="ECO:0000256" key="7">
    <source>
        <dbReference type="SAM" id="MobiDB-lite"/>
    </source>
</evidence>
<dbReference type="Pfam" id="PF01694">
    <property type="entry name" value="Rhomboid"/>
    <property type="match status" value="1"/>
</dbReference>
<feature type="transmembrane region" description="Helical" evidence="8">
    <location>
        <begin position="846"/>
        <end position="865"/>
    </location>
</feature>
<keyword evidence="11" id="KW-1185">Reference proteome</keyword>
<dbReference type="Proteomes" id="UP000242188">
    <property type="component" value="Unassembled WGS sequence"/>
</dbReference>
<evidence type="ECO:0000313" key="11">
    <source>
        <dbReference type="Proteomes" id="UP000242188"/>
    </source>
</evidence>
<evidence type="ECO:0000256" key="8">
    <source>
        <dbReference type="SAM" id="Phobius"/>
    </source>
</evidence>
<dbReference type="GO" id="GO:0004252">
    <property type="term" value="F:serine-type endopeptidase activity"/>
    <property type="evidence" value="ECO:0007669"/>
    <property type="project" value="InterPro"/>
</dbReference>
<evidence type="ECO:0000256" key="3">
    <source>
        <dbReference type="ARBA" id="ARBA00022692"/>
    </source>
</evidence>
<evidence type="ECO:0000256" key="2">
    <source>
        <dbReference type="ARBA" id="ARBA00009045"/>
    </source>
</evidence>
<comment type="subcellular location">
    <subcellularLocation>
        <location evidence="1">Endoplasmic reticulum membrane</location>
        <topology evidence="1">Multi-pass membrane protein</topology>
    </subcellularLocation>
</comment>
<keyword evidence="5 8" id="KW-1133">Transmembrane helix</keyword>
<dbReference type="InterPro" id="IPR051512">
    <property type="entry name" value="Inactive_Rhomboid"/>
</dbReference>
<dbReference type="GO" id="GO:0050708">
    <property type="term" value="P:regulation of protein secretion"/>
    <property type="evidence" value="ECO:0007669"/>
    <property type="project" value="TreeGrafter"/>
</dbReference>
<dbReference type="PANTHER" id="PTHR45965:SF3">
    <property type="entry name" value="INACTIVE RHOMBOID PROTEIN 1"/>
    <property type="match status" value="1"/>
</dbReference>
<feature type="domain" description="Peptidase S54 rhomboid" evidence="9">
    <location>
        <begin position="750"/>
        <end position="885"/>
    </location>
</feature>
<feature type="compositionally biased region" description="Basic and acidic residues" evidence="7">
    <location>
        <begin position="291"/>
        <end position="301"/>
    </location>
</feature>
<keyword evidence="6 8" id="KW-0472">Membrane</keyword>
<dbReference type="Gene3D" id="1.20.1540.10">
    <property type="entry name" value="Rhomboid-like"/>
    <property type="match status" value="1"/>
</dbReference>
<evidence type="ECO:0000259" key="9">
    <source>
        <dbReference type="Pfam" id="PF01694"/>
    </source>
</evidence>
<comment type="caution">
    <text evidence="10">The sequence shown here is derived from an EMBL/GenBank/DDBJ whole genome shotgun (WGS) entry which is preliminary data.</text>
</comment>
<protein>
    <submittedName>
        <fullName evidence="10">Inactive rhomboid protein 1</fullName>
    </submittedName>
</protein>
<evidence type="ECO:0000256" key="6">
    <source>
        <dbReference type="ARBA" id="ARBA00023136"/>
    </source>
</evidence>
<gene>
    <name evidence="10" type="ORF">KP79_PYT17375</name>
</gene>
<evidence type="ECO:0000256" key="5">
    <source>
        <dbReference type="ARBA" id="ARBA00022989"/>
    </source>
</evidence>
<feature type="region of interest" description="Disordered" evidence="7">
    <location>
        <begin position="235"/>
        <end position="418"/>
    </location>
</feature>
<comment type="similarity">
    <text evidence="2">Belongs to the peptidase S54 family.</text>
</comment>
<dbReference type="SUPFAM" id="SSF144091">
    <property type="entry name" value="Rhomboid-like"/>
    <property type="match status" value="1"/>
</dbReference>
<feature type="compositionally biased region" description="Basic and acidic residues" evidence="7">
    <location>
        <begin position="357"/>
        <end position="368"/>
    </location>
</feature>
<dbReference type="OrthoDB" id="2146116at2759"/>
<reference evidence="10 11" key="1">
    <citation type="journal article" date="2017" name="Nat. Ecol. Evol.">
        <title>Scallop genome provides insights into evolution of bilaterian karyotype and development.</title>
        <authorList>
            <person name="Wang S."/>
            <person name="Zhang J."/>
            <person name="Jiao W."/>
            <person name="Li J."/>
            <person name="Xun X."/>
            <person name="Sun Y."/>
            <person name="Guo X."/>
            <person name="Huan P."/>
            <person name="Dong B."/>
            <person name="Zhang L."/>
            <person name="Hu X."/>
            <person name="Sun X."/>
            <person name="Wang J."/>
            <person name="Zhao C."/>
            <person name="Wang Y."/>
            <person name="Wang D."/>
            <person name="Huang X."/>
            <person name="Wang R."/>
            <person name="Lv J."/>
            <person name="Li Y."/>
            <person name="Zhang Z."/>
            <person name="Liu B."/>
            <person name="Lu W."/>
            <person name="Hui Y."/>
            <person name="Liang J."/>
            <person name="Zhou Z."/>
            <person name="Hou R."/>
            <person name="Li X."/>
            <person name="Liu Y."/>
            <person name="Li H."/>
            <person name="Ning X."/>
            <person name="Lin Y."/>
            <person name="Zhao L."/>
            <person name="Xing Q."/>
            <person name="Dou J."/>
            <person name="Li Y."/>
            <person name="Mao J."/>
            <person name="Guo H."/>
            <person name="Dou H."/>
            <person name="Li T."/>
            <person name="Mu C."/>
            <person name="Jiang W."/>
            <person name="Fu Q."/>
            <person name="Fu X."/>
            <person name="Miao Y."/>
            <person name="Liu J."/>
            <person name="Yu Q."/>
            <person name="Li R."/>
            <person name="Liao H."/>
            <person name="Li X."/>
            <person name="Kong Y."/>
            <person name="Jiang Z."/>
            <person name="Chourrout D."/>
            <person name="Li R."/>
            <person name="Bao Z."/>
        </authorList>
    </citation>
    <scope>NUCLEOTIDE SEQUENCE [LARGE SCALE GENOMIC DNA]</scope>
    <source>
        <strain evidence="10 11">PY_sf001</strain>
    </source>
</reference>
<proteinExistence type="inferred from homology"/>
<feature type="transmembrane region" description="Helical" evidence="8">
    <location>
        <begin position="933"/>
        <end position="953"/>
    </location>
</feature>
<dbReference type="AlphaFoldDB" id="A0A210PYC5"/>
<dbReference type="GO" id="GO:0042058">
    <property type="term" value="P:regulation of epidermal growth factor receptor signaling pathway"/>
    <property type="evidence" value="ECO:0007669"/>
    <property type="project" value="TreeGrafter"/>
</dbReference>
<sequence length="1065" mass="119168">MADLVQHQETNVLDQQYEFGGMITSIFQSSEQASEEGLIDCLQDALQDIISQESEEYTIAKKTLEKDRSEVVDLKSLEPYGSDFGPSLDETVDEILTDSNSIRKCPQEVHVNIEIGEENNFQQEESIPTVSDFILSVNNSASRNVFQDSESGTCTDKTTTSDLPYHLRVVSENSEKSENLIIKKTHNDSNSEDLDQTSEHYRITKSVSQTGVRFKSSSDVRDTELGIIGKNINYSANTNYSANGQDSASKQEEEKKTNNGKMEAAGVNDSDPPGNDDDTAANPKPIITKEQGTRKDRDVTDQHNTPGENVGEKLNTKEKDPSQNEGESCYQTTGDSGNPRKDEGKDMDEVENVILIEDPKRKEHKFEENDQEIGNPQEERKHKHDLDLNTESEHSVKNGRERQTVLKDNKDSPDMPGANDSIHFAEDSTSEESVEKLSLKDLAFGNEGYKHFKLYAKIDKNIRVDELVEAKEALKMNYDWRIRQIDEIIDVAKAYYKNPKNSKAVTEWHELKKTVSVDKRSAVKSNTDIKFHLASLHEHRTIFTYILIVMQLVSVVVTCILGKLTFIGLEPKLELMAGMKTFIGTEMVHKWIPPNVWIGPSERYLISIGALYAPCMREDFGIQIDYSKEGYSKTSTLGCCEVAGRNVAGTTTLAECVNSTNGIGVWREGVLCSERPSGQNSVGHVLKPCCTGLRGQCQLLSHEHCQFLEGSFHVNGPEHCSQVNCLSSVCGMGGLEADPIQPWLPRDPIQWWRLPLSLVYHHGVIHAVLVSLAQVLLFRKIERTLGWLRLTIVYLMTGLGGLLTAAVFNPYVPHVGGTATVFGMAGLITVELIHYWHIVKKPAVELTKICGLLVVFLMLGTLPYIDNYSIVSGFLLGVICSVLFLPFLSFRQQQKHCRIVLLCQSTATHLEDRTSKTISRKGKHLILNMKQGITISYFLLATVSLLVCLLPLITETAPISGYDEKWRNPCGVVMSFEPYNTTNQEKAGVLGDVKFNLEVAETMITFLKNEYRTHRVADEVSNTPCVSNFNDNLDNFYLHITGFPDLSSYFLHGNPLDICENGSYN</sequence>
<feature type="transmembrane region" description="Helical" evidence="8">
    <location>
        <begin position="787"/>
        <end position="808"/>
    </location>
</feature>
<evidence type="ECO:0000256" key="1">
    <source>
        <dbReference type="ARBA" id="ARBA00004477"/>
    </source>
</evidence>
<dbReference type="PANTHER" id="PTHR45965">
    <property type="entry name" value="INACTIVE RHOMBOID PROTEIN"/>
    <property type="match status" value="1"/>
</dbReference>
<feature type="transmembrane region" description="Helical" evidence="8">
    <location>
        <begin position="871"/>
        <end position="890"/>
    </location>
</feature>
<dbReference type="EMBL" id="NEDP02005386">
    <property type="protein sequence ID" value="OWF41486.1"/>
    <property type="molecule type" value="Genomic_DNA"/>
</dbReference>